<comment type="catalytic activity">
    <reaction evidence="1 19">
        <text>2 a phenolic donor + H2O2 = 2 a phenolic radical donor + 2 H2O</text>
        <dbReference type="Rhea" id="RHEA:56136"/>
        <dbReference type="ChEBI" id="CHEBI:15377"/>
        <dbReference type="ChEBI" id="CHEBI:16240"/>
        <dbReference type="ChEBI" id="CHEBI:139520"/>
        <dbReference type="ChEBI" id="CHEBI:139521"/>
        <dbReference type="EC" id="1.11.1.7"/>
    </reaction>
</comment>
<feature type="disulfide bond" evidence="18">
    <location>
        <begin position="198"/>
        <end position="230"/>
    </location>
</feature>
<evidence type="ECO:0000313" key="23">
    <source>
        <dbReference type="Proteomes" id="UP000028999"/>
    </source>
</evidence>
<keyword evidence="9 19" id="KW-0560">Oxidoreductase</keyword>
<feature type="binding site" evidence="16">
    <location>
        <position position="86"/>
    </location>
    <ligand>
        <name>Ca(2+)</name>
        <dbReference type="ChEBI" id="CHEBI:29108"/>
        <label>1</label>
    </ligand>
</feature>
<evidence type="ECO:0000256" key="2">
    <source>
        <dbReference type="ARBA" id="ARBA00002322"/>
    </source>
</evidence>
<dbReference type="GO" id="GO:0006950">
    <property type="term" value="P:response to stress"/>
    <property type="evidence" value="ECO:0000318"/>
    <property type="project" value="GO_Central"/>
</dbReference>
<comment type="subcellular location">
    <subcellularLocation>
        <location evidence="19">Secreted</location>
    </subcellularLocation>
</comment>
<dbReference type="AlphaFoldDB" id="A0A078FAJ5"/>
<feature type="binding site" evidence="16">
    <location>
        <position position="242"/>
    </location>
    <ligand>
        <name>Ca(2+)</name>
        <dbReference type="ChEBI" id="CHEBI:29108"/>
        <label>2</label>
    </ligand>
</feature>
<evidence type="ECO:0000256" key="17">
    <source>
        <dbReference type="PIRSR" id="PIRSR600823-4"/>
    </source>
</evidence>
<evidence type="ECO:0000256" key="10">
    <source>
        <dbReference type="ARBA" id="ARBA00023004"/>
    </source>
</evidence>
<evidence type="ECO:0000313" key="21">
    <source>
        <dbReference type="EMBL" id="CAF2116625.1"/>
    </source>
</evidence>
<keyword evidence="16 19" id="KW-0106">Calcium</keyword>
<dbReference type="EMBL" id="HG994372">
    <property type="protein sequence ID" value="CAF2116625.1"/>
    <property type="molecule type" value="Genomic_DNA"/>
</dbReference>
<evidence type="ECO:0000256" key="3">
    <source>
        <dbReference type="ARBA" id="ARBA00012313"/>
    </source>
</evidence>
<sequence>MALKNLLALVVLLGVVGFSFGGDLYEGYYRYKNCPQMEDIVRDVTYQYIYKDPTLAAALLRMHFHDCFVRGCDGSVLIKSPNNDAERDAVPNLSLRGYEVVETVKSKLESVSECRGVVSCADILALVARDAVLAINGPWWSVPLGRKDGRVSNISEVNLPSPFANVTTLKKNFADKGLNSKDLVVLSAGAHTIGVSSCGLISSRIYNFTGKGDSDPAMDKNYVEELKKRCPPTDVTTSVDMDPTSAHKFDSHYFNTVYQKKGLFISDSTLLNDIDTNFYIQMQAVLNLNTFNSDFSKSMVKLGYVEILTGDQGEIRNFCDRVN</sequence>
<evidence type="ECO:0000256" key="13">
    <source>
        <dbReference type="ARBA" id="ARBA00023324"/>
    </source>
</evidence>
<dbReference type="GO" id="GO:0042744">
    <property type="term" value="P:hydrogen peroxide catabolic process"/>
    <property type="evidence" value="ECO:0007669"/>
    <property type="project" value="UniProtKB-KW"/>
</dbReference>
<evidence type="ECO:0000256" key="6">
    <source>
        <dbReference type="ARBA" id="ARBA00022617"/>
    </source>
</evidence>
<evidence type="ECO:0000256" key="14">
    <source>
        <dbReference type="PIRSR" id="PIRSR600823-1"/>
    </source>
</evidence>
<feature type="active site" description="Proton acceptor" evidence="14">
    <location>
        <position position="65"/>
    </location>
</feature>
<dbReference type="FunFam" id="1.10.420.10:FF:000008">
    <property type="entry name" value="Peroxidase"/>
    <property type="match status" value="1"/>
</dbReference>
<dbReference type="Gene3D" id="1.10.420.10">
    <property type="entry name" value="Peroxidase, domain 2"/>
    <property type="match status" value="1"/>
</dbReference>
<dbReference type="InterPro" id="IPR033905">
    <property type="entry name" value="Secretory_peroxidase"/>
</dbReference>
<feature type="binding site" evidence="16">
    <location>
        <position position="192"/>
    </location>
    <ligand>
        <name>Ca(2+)</name>
        <dbReference type="ChEBI" id="CHEBI:29108"/>
        <label>2</label>
    </ligand>
</feature>
<feature type="signal peptide" evidence="19">
    <location>
        <begin position="1"/>
        <end position="21"/>
    </location>
</feature>
<dbReference type="GO" id="GO:0009505">
    <property type="term" value="C:plant-type cell wall"/>
    <property type="evidence" value="ECO:0000318"/>
    <property type="project" value="GO_Central"/>
</dbReference>
<comment type="cofactor">
    <cofactor evidence="16 19">
        <name>heme b</name>
        <dbReference type="ChEBI" id="CHEBI:60344"/>
    </cofactor>
    <text evidence="16 19">Binds 1 heme b (iron(II)-protoporphyrin IX) group per subunit.</text>
</comment>
<dbReference type="PRINTS" id="PR00458">
    <property type="entry name" value="PEROXIDASE"/>
</dbReference>
<evidence type="ECO:0000256" key="7">
    <source>
        <dbReference type="ARBA" id="ARBA00022723"/>
    </source>
</evidence>
<dbReference type="Pfam" id="PF00141">
    <property type="entry name" value="peroxidase"/>
    <property type="match status" value="1"/>
</dbReference>
<keyword evidence="23" id="KW-1185">Reference proteome</keyword>
<dbReference type="PRINTS" id="PR00461">
    <property type="entry name" value="PLPEROXIDASE"/>
</dbReference>
<feature type="binding site" evidence="15">
    <location>
        <position position="160"/>
    </location>
    <ligand>
        <name>substrate</name>
    </ligand>
</feature>
<reference evidence="21" key="3">
    <citation type="submission" date="2021-01" db="EMBL/GenBank/DDBJ databases">
        <authorList>
            <consortium name="Genoscope - CEA"/>
            <person name="William W."/>
        </authorList>
    </citation>
    <scope>NUCLEOTIDE SEQUENCE</scope>
</reference>
<feature type="disulfide bond" evidence="18">
    <location>
        <begin position="67"/>
        <end position="72"/>
    </location>
</feature>
<keyword evidence="12" id="KW-0325">Glycoprotein</keyword>
<dbReference type="CDD" id="cd00693">
    <property type="entry name" value="secretory_peroxidase"/>
    <property type="match status" value="1"/>
</dbReference>
<gene>
    <name evidence="22" type="primary">BnaC08g44120D</name>
    <name evidence="21" type="ORF">DARMORV10_C08P51820.1</name>
    <name evidence="22" type="ORF">GSBRNA2T00031827001</name>
</gene>
<evidence type="ECO:0000256" key="16">
    <source>
        <dbReference type="PIRSR" id="PIRSR600823-3"/>
    </source>
</evidence>
<evidence type="ECO:0000256" key="12">
    <source>
        <dbReference type="ARBA" id="ARBA00023180"/>
    </source>
</evidence>
<dbReference type="Gramene" id="CDY10039">
    <property type="protein sequence ID" value="CDY10039"/>
    <property type="gene ID" value="GSBRNA2T00031827001"/>
</dbReference>
<dbReference type="InterPro" id="IPR000823">
    <property type="entry name" value="Peroxidase_pln"/>
</dbReference>
<dbReference type="PANTHER" id="PTHR31235">
    <property type="entry name" value="PEROXIDASE 25-RELATED"/>
    <property type="match status" value="1"/>
</dbReference>
<dbReference type="PROSITE" id="PS50873">
    <property type="entry name" value="PEROXIDASE_4"/>
    <property type="match status" value="1"/>
</dbReference>
<protein>
    <recommendedName>
        <fullName evidence="3 19">Peroxidase</fullName>
        <ecNumber evidence="3 19">1.11.1.7</ecNumber>
    </recommendedName>
</protein>
<dbReference type="PROSITE" id="PS00436">
    <property type="entry name" value="PEROXIDASE_2"/>
    <property type="match status" value="1"/>
</dbReference>
<evidence type="ECO:0000313" key="22">
    <source>
        <dbReference type="EMBL" id="CDY10039.1"/>
    </source>
</evidence>
<reference evidence="22" key="2">
    <citation type="submission" date="2014-06" db="EMBL/GenBank/DDBJ databases">
        <authorList>
            <person name="Genoscope - CEA"/>
        </authorList>
    </citation>
    <scope>NUCLEOTIDE SEQUENCE</scope>
</reference>
<dbReference type="FunFam" id="1.10.520.10:FF:000008">
    <property type="entry name" value="Peroxidase"/>
    <property type="match status" value="1"/>
</dbReference>
<dbReference type="GO" id="GO:0006979">
    <property type="term" value="P:response to oxidative stress"/>
    <property type="evidence" value="ECO:0007669"/>
    <property type="project" value="UniProtKB-UniRule"/>
</dbReference>
<accession>A0A078FAJ5</accession>
<feature type="binding site" evidence="16">
    <location>
        <position position="69"/>
    </location>
    <ligand>
        <name>Ca(2+)</name>
        <dbReference type="ChEBI" id="CHEBI:29108"/>
        <label>1</label>
    </ligand>
</feature>
<dbReference type="InterPro" id="IPR019794">
    <property type="entry name" value="Peroxidases_AS"/>
</dbReference>
<evidence type="ECO:0000256" key="11">
    <source>
        <dbReference type="ARBA" id="ARBA00023157"/>
    </source>
</evidence>
<dbReference type="InterPro" id="IPR010255">
    <property type="entry name" value="Haem_peroxidase_sf"/>
</dbReference>
<dbReference type="Gene3D" id="1.10.520.10">
    <property type="match status" value="1"/>
</dbReference>
<proteinExistence type="inferred from homology"/>
<dbReference type="GO" id="GO:0005576">
    <property type="term" value="C:extracellular region"/>
    <property type="evidence" value="ECO:0007669"/>
    <property type="project" value="UniProtKB-SubCell"/>
</dbReference>
<feature type="chain" id="PRO_5041001149" description="Peroxidase" evidence="19">
    <location>
        <begin position="22"/>
        <end position="323"/>
    </location>
</feature>
<dbReference type="Proteomes" id="UP001295469">
    <property type="component" value="Chromosome C08"/>
</dbReference>
<dbReference type="GO" id="GO:0140825">
    <property type="term" value="F:lactoperoxidase activity"/>
    <property type="evidence" value="ECO:0007669"/>
    <property type="project" value="UniProtKB-EC"/>
</dbReference>
<organism evidence="22 23">
    <name type="scientific">Brassica napus</name>
    <name type="common">Rape</name>
    <dbReference type="NCBI Taxonomy" id="3708"/>
    <lineage>
        <taxon>Eukaryota</taxon>
        <taxon>Viridiplantae</taxon>
        <taxon>Streptophyta</taxon>
        <taxon>Embryophyta</taxon>
        <taxon>Tracheophyta</taxon>
        <taxon>Spermatophyta</taxon>
        <taxon>Magnoliopsida</taxon>
        <taxon>eudicotyledons</taxon>
        <taxon>Gunneridae</taxon>
        <taxon>Pentapetalae</taxon>
        <taxon>rosids</taxon>
        <taxon>malvids</taxon>
        <taxon>Brassicales</taxon>
        <taxon>Brassicaceae</taxon>
        <taxon>Brassiceae</taxon>
        <taxon>Brassica</taxon>
    </lineage>
</organism>
<reference evidence="22 23" key="1">
    <citation type="journal article" date="2014" name="Science">
        <title>Plant genetics. Early allopolyploid evolution in the post-Neolithic Brassica napus oilseed genome.</title>
        <authorList>
            <person name="Chalhoub B."/>
            <person name="Denoeud F."/>
            <person name="Liu S."/>
            <person name="Parkin I.A."/>
            <person name="Tang H."/>
            <person name="Wang X."/>
            <person name="Chiquet J."/>
            <person name="Belcram H."/>
            <person name="Tong C."/>
            <person name="Samans B."/>
            <person name="Correa M."/>
            <person name="Da Silva C."/>
            <person name="Just J."/>
            <person name="Falentin C."/>
            <person name="Koh C.S."/>
            <person name="Le Clainche I."/>
            <person name="Bernard M."/>
            <person name="Bento P."/>
            <person name="Noel B."/>
            <person name="Labadie K."/>
            <person name="Alberti A."/>
            <person name="Charles M."/>
            <person name="Arnaud D."/>
            <person name="Guo H."/>
            <person name="Daviaud C."/>
            <person name="Alamery S."/>
            <person name="Jabbari K."/>
            <person name="Zhao M."/>
            <person name="Edger P.P."/>
            <person name="Chelaifa H."/>
            <person name="Tack D."/>
            <person name="Lassalle G."/>
            <person name="Mestiri I."/>
            <person name="Schnel N."/>
            <person name="Le Paslier M.C."/>
            <person name="Fan G."/>
            <person name="Renault V."/>
            <person name="Bayer P.E."/>
            <person name="Golicz A.A."/>
            <person name="Manoli S."/>
            <person name="Lee T.H."/>
            <person name="Thi V.H."/>
            <person name="Chalabi S."/>
            <person name="Hu Q."/>
            <person name="Fan C."/>
            <person name="Tollenaere R."/>
            <person name="Lu Y."/>
            <person name="Battail C."/>
            <person name="Shen J."/>
            <person name="Sidebottom C.H."/>
            <person name="Wang X."/>
            <person name="Canaguier A."/>
            <person name="Chauveau A."/>
            <person name="Berard A."/>
            <person name="Deniot G."/>
            <person name="Guan M."/>
            <person name="Liu Z."/>
            <person name="Sun F."/>
            <person name="Lim Y.P."/>
            <person name="Lyons E."/>
            <person name="Town C.D."/>
            <person name="Bancroft I."/>
            <person name="Wang X."/>
            <person name="Meng J."/>
            <person name="Ma J."/>
            <person name="Pires J.C."/>
            <person name="King G.J."/>
            <person name="Brunel D."/>
            <person name="Delourme R."/>
            <person name="Renard M."/>
            <person name="Aury J.M."/>
            <person name="Adams K.L."/>
            <person name="Batley J."/>
            <person name="Snowdon R.J."/>
            <person name="Tost J."/>
            <person name="Edwards D."/>
            <person name="Zhou Y."/>
            <person name="Hua W."/>
            <person name="Sharpe A.G."/>
            <person name="Paterson A.H."/>
            <person name="Guan C."/>
            <person name="Wincker P."/>
        </authorList>
    </citation>
    <scope>NUCLEOTIDE SEQUENCE [LARGE SCALE GENOMIC DNA]</scope>
    <source>
        <strain evidence="23">cv. Darmor-bzh</strain>
    </source>
</reference>
<evidence type="ECO:0000256" key="18">
    <source>
        <dbReference type="PIRSR" id="PIRSR600823-5"/>
    </source>
</evidence>
<dbReference type="EC" id="1.11.1.7" evidence="3 19"/>
<evidence type="ECO:0000256" key="9">
    <source>
        <dbReference type="ARBA" id="ARBA00023002"/>
    </source>
</evidence>
<keyword evidence="6 19" id="KW-0349">Heme</keyword>
<dbReference type="InterPro" id="IPR002016">
    <property type="entry name" value="Haem_peroxidase"/>
</dbReference>
<keyword evidence="5 19" id="KW-0575">Peroxidase</keyword>
<keyword evidence="10 16" id="KW-0408">Iron</keyword>
<keyword evidence="11 18" id="KW-1015">Disulfide bond</keyword>
<comment type="cofactor">
    <cofactor evidence="16 19">
        <name>Ca(2+)</name>
        <dbReference type="ChEBI" id="CHEBI:29108"/>
    </cofactor>
    <text evidence="16 19">Binds 2 calcium ions per subunit.</text>
</comment>
<evidence type="ECO:0000256" key="1">
    <source>
        <dbReference type="ARBA" id="ARBA00000189"/>
    </source>
</evidence>
<comment type="similarity">
    <text evidence="19">Belongs to the peroxidase family. Classical plant (class III) peroxidase subfamily.</text>
</comment>
<dbReference type="EMBL" id="LK032000">
    <property type="protein sequence ID" value="CDY10039.1"/>
    <property type="molecule type" value="Genomic_DNA"/>
</dbReference>
<keyword evidence="4 19" id="KW-0964">Secreted</keyword>
<feature type="binding site" evidence="16">
    <location>
        <position position="250"/>
    </location>
    <ligand>
        <name>Ca(2+)</name>
        <dbReference type="ChEBI" id="CHEBI:29108"/>
        <label>2</label>
    </ligand>
</feature>
<comment type="function">
    <text evidence="2">Removal of H(2)O(2), oxidation of toxic reductants, biosynthesis and degradation of lignin, suberization, auxin catabolism, response to environmental stresses such as wounding, pathogen attack and oxidative stress. These functions might be dependent on each isozyme/isoform in each plant tissue.</text>
</comment>
<evidence type="ECO:0000256" key="8">
    <source>
        <dbReference type="ARBA" id="ARBA00022729"/>
    </source>
</evidence>
<feature type="site" description="Transition state stabilizer" evidence="17">
    <location>
        <position position="61"/>
    </location>
</feature>
<evidence type="ECO:0000256" key="4">
    <source>
        <dbReference type="ARBA" id="ARBA00022525"/>
    </source>
</evidence>
<evidence type="ECO:0000256" key="15">
    <source>
        <dbReference type="PIRSR" id="PIRSR600823-2"/>
    </source>
</evidence>
<dbReference type="SUPFAM" id="SSF48113">
    <property type="entry name" value="Heme-dependent peroxidases"/>
    <property type="match status" value="1"/>
</dbReference>
<feature type="disulfide bond" evidence="18">
    <location>
        <begin position="34"/>
        <end position="114"/>
    </location>
</feature>
<feature type="domain" description="Plant heme peroxidase family profile" evidence="20">
    <location>
        <begin position="23"/>
        <end position="323"/>
    </location>
</feature>
<dbReference type="Proteomes" id="UP000028999">
    <property type="component" value="Unassembled WGS sequence"/>
</dbReference>
<keyword evidence="7 16" id="KW-0479">Metal-binding</keyword>
<evidence type="ECO:0000256" key="19">
    <source>
        <dbReference type="RuleBase" id="RU362060"/>
    </source>
</evidence>
<dbReference type="GO" id="GO:0046872">
    <property type="term" value="F:metal ion binding"/>
    <property type="evidence" value="ECO:0007669"/>
    <property type="project" value="UniProtKB-UniRule"/>
</dbReference>
<name>A0A078FAJ5_BRANA</name>
<evidence type="ECO:0000256" key="5">
    <source>
        <dbReference type="ARBA" id="ARBA00022559"/>
    </source>
</evidence>
<feature type="binding site" evidence="16">
    <location>
        <position position="71"/>
    </location>
    <ligand>
        <name>Ca(2+)</name>
        <dbReference type="ChEBI" id="CHEBI:29108"/>
        <label>1</label>
    </ligand>
</feature>
<feature type="binding site" evidence="16">
    <location>
        <position position="75"/>
    </location>
    <ligand>
        <name>Ca(2+)</name>
        <dbReference type="ChEBI" id="CHEBI:29108"/>
        <label>1</label>
    </ligand>
</feature>
<feature type="binding site" description="axial binding residue" evidence="16">
    <location>
        <position position="191"/>
    </location>
    <ligand>
        <name>heme b</name>
        <dbReference type="ChEBI" id="CHEBI:60344"/>
    </ligand>
    <ligandPart>
        <name>Fe</name>
        <dbReference type="ChEBI" id="CHEBI:18248"/>
    </ligandPart>
</feature>
<feature type="binding site" evidence="16">
    <location>
        <position position="66"/>
    </location>
    <ligand>
        <name>Ca(2+)</name>
        <dbReference type="ChEBI" id="CHEBI:29108"/>
        <label>1</label>
    </ligand>
</feature>
<dbReference type="PaxDb" id="3708-A0A078FAJ5"/>
<dbReference type="GO" id="GO:0004601">
    <property type="term" value="F:peroxidase activity"/>
    <property type="evidence" value="ECO:0000318"/>
    <property type="project" value="GO_Central"/>
</dbReference>
<feature type="disulfide bond" evidence="18">
    <location>
        <begin position="120"/>
        <end position="319"/>
    </location>
</feature>
<dbReference type="OMA" id="HKFDSHY"/>
<dbReference type="GO" id="GO:0020037">
    <property type="term" value="F:heme binding"/>
    <property type="evidence" value="ECO:0007669"/>
    <property type="project" value="UniProtKB-UniRule"/>
</dbReference>
<keyword evidence="13 19" id="KW-0376">Hydrogen peroxide</keyword>
<feature type="binding site" evidence="16">
    <location>
        <position position="73"/>
    </location>
    <ligand>
        <name>Ca(2+)</name>
        <dbReference type="ChEBI" id="CHEBI:29108"/>
        <label>1</label>
    </ligand>
</feature>
<evidence type="ECO:0000259" key="20">
    <source>
        <dbReference type="PROSITE" id="PS50873"/>
    </source>
</evidence>
<keyword evidence="8 19" id="KW-0732">Signal</keyword>